<reference evidence="1" key="1">
    <citation type="journal article" date="2020" name="Nat. Commun.">
        <title>Large-scale genome sequencing of mycorrhizal fungi provides insights into the early evolution of symbiotic traits.</title>
        <authorList>
            <person name="Miyauchi S."/>
            <person name="Kiss E."/>
            <person name="Kuo A."/>
            <person name="Drula E."/>
            <person name="Kohler A."/>
            <person name="Sanchez-Garcia M."/>
            <person name="Morin E."/>
            <person name="Andreopoulos B."/>
            <person name="Barry K.W."/>
            <person name="Bonito G."/>
            <person name="Buee M."/>
            <person name="Carver A."/>
            <person name="Chen C."/>
            <person name="Cichocki N."/>
            <person name="Clum A."/>
            <person name="Culley D."/>
            <person name="Crous P.W."/>
            <person name="Fauchery L."/>
            <person name="Girlanda M."/>
            <person name="Hayes R.D."/>
            <person name="Keri Z."/>
            <person name="LaButti K."/>
            <person name="Lipzen A."/>
            <person name="Lombard V."/>
            <person name="Magnuson J."/>
            <person name="Maillard F."/>
            <person name="Murat C."/>
            <person name="Nolan M."/>
            <person name="Ohm R.A."/>
            <person name="Pangilinan J."/>
            <person name="Pereira M.F."/>
            <person name="Perotto S."/>
            <person name="Peter M."/>
            <person name="Pfister S."/>
            <person name="Riley R."/>
            <person name="Sitrit Y."/>
            <person name="Stielow J.B."/>
            <person name="Szollosi G."/>
            <person name="Zifcakova L."/>
            <person name="Stursova M."/>
            <person name="Spatafora J.W."/>
            <person name="Tedersoo L."/>
            <person name="Vaario L.M."/>
            <person name="Yamada A."/>
            <person name="Yan M."/>
            <person name="Wang P."/>
            <person name="Xu J."/>
            <person name="Bruns T."/>
            <person name="Baldrian P."/>
            <person name="Vilgalys R."/>
            <person name="Dunand C."/>
            <person name="Henrissat B."/>
            <person name="Grigoriev I.V."/>
            <person name="Hibbett D."/>
            <person name="Nagy L.G."/>
            <person name="Martin F.M."/>
        </authorList>
    </citation>
    <scope>NUCLEOTIDE SEQUENCE</scope>
    <source>
        <strain evidence="1">UP504</strain>
    </source>
</reference>
<comment type="caution">
    <text evidence="1">The sequence shown here is derived from an EMBL/GenBank/DDBJ whole genome shotgun (WGS) entry which is preliminary data.</text>
</comment>
<dbReference type="Proteomes" id="UP000886523">
    <property type="component" value="Unassembled WGS sequence"/>
</dbReference>
<gene>
    <name evidence="1" type="ORF">BS47DRAFT_1353066</name>
</gene>
<evidence type="ECO:0000313" key="2">
    <source>
        <dbReference type="Proteomes" id="UP000886523"/>
    </source>
</evidence>
<dbReference type="EMBL" id="MU129121">
    <property type="protein sequence ID" value="KAF9506173.1"/>
    <property type="molecule type" value="Genomic_DNA"/>
</dbReference>
<accession>A0A9P6AI60</accession>
<name>A0A9P6AI60_9AGAM</name>
<proteinExistence type="predicted"/>
<sequence>MDDPNAFIEADVIEDSREHTTQILYRNEKVHEGGGVARVSKTDALCRPTPNTGRYRSI</sequence>
<feature type="non-terminal residue" evidence="1">
    <location>
        <position position="58"/>
    </location>
</feature>
<keyword evidence="2" id="KW-1185">Reference proteome</keyword>
<protein>
    <submittedName>
        <fullName evidence="1">Uncharacterized protein</fullName>
    </submittedName>
</protein>
<evidence type="ECO:0000313" key="1">
    <source>
        <dbReference type="EMBL" id="KAF9506173.1"/>
    </source>
</evidence>
<dbReference type="AlphaFoldDB" id="A0A9P6AI60"/>
<organism evidence="1 2">
    <name type="scientific">Hydnum rufescens UP504</name>
    <dbReference type="NCBI Taxonomy" id="1448309"/>
    <lineage>
        <taxon>Eukaryota</taxon>
        <taxon>Fungi</taxon>
        <taxon>Dikarya</taxon>
        <taxon>Basidiomycota</taxon>
        <taxon>Agaricomycotina</taxon>
        <taxon>Agaricomycetes</taxon>
        <taxon>Cantharellales</taxon>
        <taxon>Hydnaceae</taxon>
        <taxon>Hydnum</taxon>
    </lineage>
</organism>